<evidence type="ECO:0000256" key="7">
    <source>
        <dbReference type="SAM" id="Phobius"/>
    </source>
</evidence>
<evidence type="ECO:0000256" key="1">
    <source>
        <dbReference type="ARBA" id="ARBA00004141"/>
    </source>
</evidence>
<gene>
    <name evidence="9" type="ORF">PRZ48_012367</name>
</gene>
<evidence type="ECO:0000256" key="6">
    <source>
        <dbReference type="ARBA" id="ARBA00023136"/>
    </source>
</evidence>
<evidence type="ECO:0000313" key="10">
    <source>
        <dbReference type="Proteomes" id="UP001305779"/>
    </source>
</evidence>
<proteinExistence type="predicted"/>
<accession>A0ABR0E4Q8</accession>
<evidence type="ECO:0000256" key="4">
    <source>
        <dbReference type="ARBA" id="ARBA00022692"/>
    </source>
</evidence>
<feature type="transmembrane region" description="Helical" evidence="7">
    <location>
        <begin position="285"/>
        <end position="303"/>
    </location>
</feature>
<feature type="domain" description="Glycosyltransferase 2-like" evidence="8">
    <location>
        <begin position="113"/>
        <end position="303"/>
    </location>
</feature>
<sequence>MSRDLADHGDIDELCGEETCGEDIDVIMDTVHAAAIQDYPKSSYKVFVLDDAKDTHLPLAISSLNSQLKPTGHHPVTYLARSKPPGIPRFYKSGNLHFGLSITKEQYGSSPFIAALDADMIPEADWLAKTVPHLLRSPSTALVSPPQLSYNIPSGDELGQDSNVFQQIMEPIRDAFDCSQCSGSGYVMRRAALEGIGGWPLSNIGEDIVCSYLLVQAGWKAAYIEDELQFGMAPGSLHAYAAQRVRWTAGSLIVARKFSFFLPFLNKSPLSPAQRFFGMHQAFKTYFSMALIVPLLLLPLLTFTDGLDRLDSRALRLPYLLLYLTSKIWKHLIFSPVGTKNTANISRNRYWVVPYHLTALLQSLTTNPFTATGTIKSPLDERSPTHRRPLLERMCNPLVLMHTGYWIFAFLALIKTSTSRKPMHAGAVVRLVDIVFSTATPVWYMLFPPSVRPRREYLVQDGRGVWRSKRKTWVKRDGGWVSWKECVEVGVLVWGWLEN</sequence>
<feature type="transmembrane region" description="Helical" evidence="7">
    <location>
        <begin position="427"/>
        <end position="447"/>
    </location>
</feature>
<comment type="subcellular location">
    <subcellularLocation>
        <location evidence="1">Membrane</location>
        <topology evidence="1">Multi-pass membrane protein</topology>
    </subcellularLocation>
</comment>
<keyword evidence="6 7" id="KW-0472">Membrane</keyword>
<dbReference type="EMBL" id="JAXOVC010000010">
    <property type="protein sequence ID" value="KAK4496387.1"/>
    <property type="molecule type" value="Genomic_DNA"/>
</dbReference>
<dbReference type="Proteomes" id="UP001305779">
    <property type="component" value="Unassembled WGS sequence"/>
</dbReference>
<dbReference type="InterPro" id="IPR029044">
    <property type="entry name" value="Nucleotide-diphossugar_trans"/>
</dbReference>
<evidence type="ECO:0000256" key="2">
    <source>
        <dbReference type="ARBA" id="ARBA00022676"/>
    </source>
</evidence>
<dbReference type="InterPro" id="IPR050321">
    <property type="entry name" value="Glycosyltr_2/OpgH_subfam"/>
</dbReference>
<keyword evidence="10" id="KW-1185">Reference proteome</keyword>
<name>A0ABR0E4Q8_ZASCE</name>
<feature type="transmembrane region" description="Helical" evidence="7">
    <location>
        <begin position="397"/>
        <end position="415"/>
    </location>
</feature>
<dbReference type="PANTHER" id="PTHR43867">
    <property type="entry name" value="CELLULOSE SYNTHASE CATALYTIC SUBUNIT A [UDP-FORMING]"/>
    <property type="match status" value="1"/>
</dbReference>
<dbReference type="Pfam" id="PF13632">
    <property type="entry name" value="Glyco_trans_2_3"/>
    <property type="match status" value="1"/>
</dbReference>
<dbReference type="SUPFAM" id="SSF53448">
    <property type="entry name" value="Nucleotide-diphospho-sugar transferases"/>
    <property type="match status" value="1"/>
</dbReference>
<comment type="caution">
    <text evidence="9">The sequence shown here is derived from an EMBL/GenBank/DDBJ whole genome shotgun (WGS) entry which is preliminary data.</text>
</comment>
<keyword evidence="3" id="KW-0808">Transferase</keyword>
<keyword evidence="2" id="KW-0328">Glycosyltransferase</keyword>
<keyword evidence="5 7" id="KW-1133">Transmembrane helix</keyword>
<protein>
    <recommendedName>
        <fullName evidence="8">Glycosyltransferase 2-like domain-containing protein</fullName>
    </recommendedName>
</protein>
<reference evidence="9 10" key="1">
    <citation type="journal article" date="2023" name="G3 (Bethesda)">
        <title>A chromosome-level genome assembly of Zasmidium syzygii isolated from banana leaves.</title>
        <authorList>
            <person name="van Westerhoven A.C."/>
            <person name="Mehrabi R."/>
            <person name="Talebi R."/>
            <person name="Steentjes M.B.F."/>
            <person name="Corcolon B."/>
            <person name="Chong P.A."/>
            <person name="Kema G.H.J."/>
            <person name="Seidl M.F."/>
        </authorList>
    </citation>
    <scope>NUCLEOTIDE SEQUENCE [LARGE SCALE GENOMIC DNA]</scope>
    <source>
        <strain evidence="9 10">P124</strain>
    </source>
</reference>
<evidence type="ECO:0000313" key="9">
    <source>
        <dbReference type="EMBL" id="KAK4496387.1"/>
    </source>
</evidence>
<evidence type="ECO:0000256" key="5">
    <source>
        <dbReference type="ARBA" id="ARBA00022989"/>
    </source>
</evidence>
<organism evidence="9 10">
    <name type="scientific">Zasmidium cellare</name>
    <name type="common">Wine cellar mold</name>
    <name type="synonym">Racodium cellare</name>
    <dbReference type="NCBI Taxonomy" id="395010"/>
    <lineage>
        <taxon>Eukaryota</taxon>
        <taxon>Fungi</taxon>
        <taxon>Dikarya</taxon>
        <taxon>Ascomycota</taxon>
        <taxon>Pezizomycotina</taxon>
        <taxon>Dothideomycetes</taxon>
        <taxon>Dothideomycetidae</taxon>
        <taxon>Mycosphaerellales</taxon>
        <taxon>Mycosphaerellaceae</taxon>
        <taxon>Zasmidium</taxon>
    </lineage>
</organism>
<evidence type="ECO:0000259" key="8">
    <source>
        <dbReference type="Pfam" id="PF13632"/>
    </source>
</evidence>
<evidence type="ECO:0000256" key="3">
    <source>
        <dbReference type="ARBA" id="ARBA00022679"/>
    </source>
</evidence>
<dbReference type="Gene3D" id="3.90.550.10">
    <property type="entry name" value="Spore Coat Polysaccharide Biosynthesis Protein SpsA, Chain A"/>
    <property type="match status" value="1"/>
</dbReference>
<dbReference type="InterPro" id="IPR001173">
    <property type="entry name" value="Glyco_trans_2-like"/>
</dbReference>
<keyword evidence="4 7" id="KW-0812">Transmembrane</keyword>
<dbReference type="PANTHER" id="PTHR43867:SF2">
    <property type="entry name" value="CELLULOSE SYNTHASE CATALYTIC SUBUNIT A [UDP-FORMING]"/>
    <property type="match status" value="1"/>
</dbReference>